<dbReference type="Pfam" id="PF02517">
    <property type="entry name" value="Rce1-like"/>
    <property type="match status" value="1"/>
</dbReference>
<feature type="transmembrane region" description="Helical" evidence="2">
    <location>
        <begin position="184"/>
        <end position="201"/>
    </location>
</feature>
<dbReference type="GO" id="GO:0006508">
    <property type="term" value="P:proteolysis"/>
    <property type="evidence" value="ECO:0007669"/>
    <property type="project" value="UniProtKB-KW"/>
</dbReference>
<keyword evidence="2" id="KW-0812">Transmembrane</keyword>
<dbReference type="InterPro" id="IPR003675">
    <property type="entry name" value="Rce1/LyrA-like_dom"/>
</dbReference>
<comment type="similarity">
    <text evidence="1">Belongs to the UPF0177 family.</text>
</comment>
<evidence type="ECO:0000256" key="2">
    <source>
        <dbReference type="SAM" id="Phobius"/>
    </source>
</evidence>
<name>A0A5C5SFQ1_9STRE</name>
<evidence type="ECO:0000259" key="3">
    <source>
        <dbReference type="Pfam" id="PF02517"/>
    </source>
</evidence>
<feature type="transmembrane region" description="Helical" evidence="2">
    <location>
        <begin position="120"/>
        <end position="142"/>
    </location>
</feature>
<keyword evidence="2" id="KW-0472">Membrane</keyword>
<accession>A0A5C5SFQ1</accession>
<evidence type="ECO:0000313" key="4">
    <source>
        <dbReference type="EMBL" id="TWS98835.1"/>
    </source>
</evidence>
<evidence type="ECO:0000313" key="5">
    <source>
        <dbReference type="Proteomes" id="UP000317430"/>
    </source>
</evidence>
<keyword evidence="2" id="KW-1133">Transmembrane helix</keyword>
<dbReference type="GO" id="GO:0080120">
    <property type="term" value="P:CAAX-box protein maturation"/>
    <property type="evidence" value="ECO:0007669"/>
    <property type="project" value="UniProtKB-ARBA"/>
</dbReference>
<dbReference type="InterPro" id="IPR052710">
    <property type="entry name" value="CAAX_protease"/>
</dbReference>
<dbReference type="AlphaFoldDB" id="A0A5C5SFQ1"/>
<keyword evidence="4" id="KW-0482">Metalloprotease</keyword>
<dbReference type="EMBL" id="VOHL01000001">
    <property type="protein sequence ID" value="TWS98835.1"/>
    <property type="molecule type" value="Genomic_DNA"/>
</dbReference>
<comment type="caution">
    <text evidence="4">The sequence shown here is derived from an EMBL/GenBank/DDBJ whole genome shotgun (WGS) entry which is preliminary data.</text>
</comment>
<gene>
    <name evidence="4" type="ORF">FRX57_01070</name>
</gene>
<dbReference type="RefSeq" id="WP_146565794.1">
    <property type="nucleotide sequence ID" value="NZ_VOHL01000001.1"/>
</dbReference>
<keyword evidence="4" id="KW-0378">Hydrolase</keyword>
<dbReference type="GO" id="GO:0004175">
    <property type="term" value="F:endopeptidase activity"/>
    <property type="evidence" value="ECO:0007669"/>
    <property type="project" value="UniProtKB-ARBA"/>
</dbReference>
<feature type="transmembrane region" description="Helical" evidence="2">
    <location>
        <begin position="77"/>
        <end position="100"/>
    </location>
</feature>
<feature type="domain" description="CAAX prenyl protease 2/Lysostaphin resistance protein A-like" evidence="3">
    <location>
        <begin position="128"/>
        <end position="219"/>
    </location>
</feature>
<dbReference type="PANTHER" id="PTHR36435">
    <property type="entry name" value="SLR1288 PROTEIN"/>
    <property type="match status" value="1"/>
</dbReference>
<proteinExistence type="inferred from homology"/>
<feature type="transmembrane region" description="Helical" evidence="2">
    <location>
        <begin position="9"/>
        <end position="26"/>
    </location>
</feature>
<dbReference type="OrthoDB" id="8607342at2"/>
<organism evidence="4 5">
    <name type="scientific">Streptococcus cuniculipharyngis</name>
    <dbReference type="NCBI Taxonomy" id="1562651"/>
    <lineage>
        <taxon>Bacteria</taxon>
        <taxon>Bacillati</taxon>
        <taxon>Bacillota</taxon>
        <taxon>Bacilli</taxon>
        <taxon>Lactobacillales</taxon>
        <taxon>Streptococcaceae</taxon>
        <taxon>Streptococcus</taxon>
    </lineage>
</organism>
<dbReference type="Proteomes" id="UP000317430">
    <property type="component" value="Unassembled WGS sequence"/>
</dbReference>
<protein>
    <submittedName>
        <fullName evidence="4">CPBP family intramembrane metalloprotease</fullName>
    </submittedName>
</protein>
<reference evidence="4 5" key="1">
    <citation type="submission" date="2019-08" db="EMBL/GenBank/DDBJ databases">
        <authorList>
            <person name="Lei W."/>
        </authorList>
    </citation>
    <scope>NUCLEOTIDE SEQUENCE [LARGE SCALE GENOMIC DNA]</scope>
    <source>
        <strain evidence="4 5">CCUG 66496</strain>
    </source>
</reference>
<dbReference type="PANTHER" id="PTHR36435:SF1">
    <property type="entry name" value="CAAX AMINO TERMINAL PROTEASE FAMILY PROTEIN"/>
    <property type="match status" value="1"/>
</dbReference>
<feature type="transmembrane region" description="Helical" evidence="2">
    <location>
        <begin position="213"/>
        <end position="232"/>
    </location>
</feature>
<evidence type="ECO:0000256" key="1">
    <source>
        <dbReference type="ARBA" id="ARBA00009067"/>
    </source>
</evidence>
<sequence length="235" mass="26875">MVKKVIKQLGLFVLALSVNLVPMLFLGLEARTPMPLKWFLGMTYLISVPLIIKKVWQAYTTYESEEVKQEPFTKRDFGIAFLFFLATRLVAIVGSLLNYLVNGNAVSYNDAALMATNEQLMKIFPLYFICFNLAIGVFAPILEELVFRGFVTKYFFNEDKKWPRLLVVSFLFTLPHLNPLDPNGVEFSIYFALAVIFYLAYARRGNIKDAILVHLLNNSLLFLISIISYLFLTIG</sequence>
<keyword evidence="5" id="KW-1185">Reference proteome</keyword>
<keyword evidence="4" id="KW-0645">Protease</keyword>
<dbReference type="GO" id="GO:0008237">
    <property type="term" value="F:metallopeptidase activity"/>
    <property type="evidence" value="ECO:0007669"/>
    <property type="project" value="UniProtKB-KW"/>
</dbReference>